<dbReference type="Pfam" id="PF11755">
    <property type="entry name" value="DUF3311"/>
    <property type="match status" value="1"/>
</dbReference>
<keyword evidence="1" id="KW-0812">Transmembrane</keyword>
<dbReference type="eggNOG" id="ENOG50331X0">
    <property type="taxonomic scope" value="Bacteria"/>
</dbReference>
<gene>
    <name evidence="2" type="ORF">TcarDRAFT_0908</name>
</gene>
<dbReference type="AlphaFoldDB" id="A1HSJ1"/>
<name>A1HSJ1_9FIRM</name>
<sequence>MKGAAGMNSVKVILTLIPFIWTIGMIPFVNRVKPFVLGLPFLAFWLIAGIVVAFLCISALYRLDKNKNDSEI</sequence>
<accession>A1HSJ1</accession>
<keyword evidence="3" id="KW-1185">Reference proteome</keyword>
<reference evidence="2 3" key="1">
    <citation type="submission" date="2007-01" db="EMBL/GenBank/DDBJ databases">
        <title>Annotation of the draft genome assembly of Thermosinus carboxydivorans Nor1.</title>
        <authorList>
            <consortium name="US DOE Joint Genome Institute (JGI-ORNL)"/>
            <person name="Larimer F."/>
            <person name="Land M."/>
            <person name="Hauser L."/>
        </authorList>
    </citation>
    <scope>NUCLEOTIDE SEQUENCE [LARGE SCALE GENOMIC DNA]</scope>
    <source>
        <strain evidence="2 3">Nor1</strain>
    </source>
</reference>
<reference evidence="2 3" key="2">
    <citation type="submission" date="2007-01" db="EMBL/GenBank/DDBJ databases">
        <title>Sequencing of the draft genome and assembly of Thermosinus carboxydivorans Nor1.</title>
        <authorList>
            <consortium name="US DOE Joint Genome Institute (JGI-PGF)"/>
            <person name="Copeland A."/>
            <person name="Lucas S."/>
            <person name="Lapidus A."/>
            <person name="Barry K."/>
            <person name="Glavina del Rio T."/>
            <person name="Dalin E."/>
            <person name="Tice H."/>
            <person name="Bruce D."/>
            <person name="Pitluck S."/>
            <person name="Richardson P."/>
        </authorList>
    </citation>
    <scope>NUCLEOTIDE SEQUENCE [LARGE SCALE GENOMIC DNA]</scope>
    <source>
        <strain evidence="2 3">Nor1</strain>
    </source>
</reference>
<dbReference type="EMBL" id="AAWL01000017">
    <property type="protein sequence ID" value="EAX47006.1"/>
    <property type="molecule type" value="Genomic_DNA"/>
</dbReference>
<protein>
    <submittedName>
        <fullName evidence="2">YhjC</fullName>
    </submittedName>
</protein>
<dbReference type="InterPro" id="IPR021741">
    <property type="entry name" value="DUF3311"/>
</dbReference>
<evidence type="ECO:0000313" key="3">
    <source>
        <dbReference type="Proteomes" id="UP000005139"/>
    </source>
</evidence>
<feature type="transmembrane region" description="Helical" evidence="1">
    <location>
        <begin position="35"/>
        <end position="61"/>
    </location>
</feature>
<evidence type="ECO:0000256" key="1">
    <source>
        <dbReference type="SAM" id="Phobius"/>
    </source>
</evidence>
<feature type="transmembrane region" description="Helical" evidence="1">
    <location>
        <begin position="12"/>
        <end position="29"/>
    </location>
</feature>
<comment type="caution">
    <text evidence="2">The sequence shown here is derived from an EMBL/GenBank/DDBJ whole genome shotgun (WGS) entry which is preliminary data.</text>
</comment>
<keyword evidence="1" id="KW-0472">Membrane</keyword>
<keyword evidence="1" id="KW-1133">Transmembrane helix</keyword>
<organism evidence="2 3">
    <name type="scientific">Thermosinus carboxydivorans Nor1</name>
    <dbReference type="NCBI Taxonomy" id="401526"/>
    <lineage>
        <taxon>Bacteria</taxon>
        <taxon>Bacillati</taxon>
        <taxon>Bacillota</taxon>
        <taxon>Negativicutes</taxon>
        <taxon>Selenomonadales</taxon>
        <taxon>Sporomusaceae</taxon>
        <taxon>Thermosinus</taxon>
    </lineage>
</organism>
<evidence type="ECO:0000313" key="2">
    <source>
        <dbReference type="EMBL" id="EAX47006.1"/>
    </source>
</evidence>
<dbReference type="Proteomes" id="UP000005139">
    <property type="component" value="Unassembled WGS sequence"/>
</dbReference>
<proteinExistence type="predicted"/>